<organism evidence="1">
    <name type="scientific">Salmonella montevideo</name>
    <dbReference type="NCBI Taxonomy" id="115981"/>
    <lineage>
        <taxon>Bacteria</taxon>
        <taxon>Pseudomonadati</taxon>
        <taxon>Pseudomonadota</taxon>
        <taxon>Gammaproteobacteria</taxon>
        <taxon>Enterobacterales</taxon>
        <taxon>Enterobacteriaceae</taxon>
        <taxon>Salmonella</taxon>
    </lineage>
</organism>
<reference evidence="1" key="2">
    <citation type="submission" date="2018-07" db="EMBL/GenBank/DDBJ databases">
        <authorList>
            <consortium name="NCBI Pathogen Detection Project"/>
        </authorList>
    </citation>
    <scope>NUCLEOTIDE SEQUENCE</scope>
    <source>
        <strain evidence="1">10-6667</strain>
    </source>
</reference>
<protein>
    <submittedName>
        <fullName evidence="1">Uncharacterized protein</fullName>
    </submittedName>
</protein>
<gene>
    <name evidence="1" type="ORF">G4Y22_004421</name>
</gene>
<name>A0A5X7WMK2_SALMO</name>
<dbReference type="InterPro" id="IPR029278">
    <property type="entry name" value="Imm26"/>
</dbReference>
<reference evidence="1" key="1">
    <citation type="journal article" date="2018" name="Genome Biol.">
        <title>SKESA: strategic k-mer extension for scrupulous assemblies.</title>
        <authorList>
            <person name="Souvorov A."/>
            <person name="Agarwala R."/>
            <person name="Lipman D.J."/>
        </authorList>
    </citation>
    <scope>NUCLEOTIDE SEQUENCE</scope>
    <source>
        <strain evidence="1">10-6667</strain>
    </source>
</reference>
<accession>A0A5X7WMK2</accession>
<proteinExistence type="predicted"/>
<dbReference type="Pfam" id="PF15428">
    <property type="entry name" value="Imm26"/>
    <property type="match status" value="1"/>
</dbReference>
<comment type="caution">
    <text evidence="1">The sequence shown here is derived from an EMBL/GenBank/DDBJ whole genome shotgun (WGS) entry which is preliminary data.</text>
</comment>
<dbReference type="EMBL" id="DAATOK010000030">
    <property type="protein sequence ID" value="HAE9390563.1"/>
    <property type="molecule type" value="Genomic_DNA"/>
</dbReference>
<evidence type="ECO:0000313" key="1">
    <source>
        <dbReference type="EMBL" id="HAE9390563.1"/>
    </source>
</evidence>
<dbReference type="AlphaFoldDB" id="A0A5X7WMK2"/>
<sequence>MRWYKNENSDFFYCDELLDLVGEFLREFSEIYQREFQRKPNIHELESILSLAFRTGTDDHLSKNSDGKFIDNVRFKISKRNKKQTCAVGDVFSIPLPSGGYGFGRIIYLDNVKWNVSAVFSYYSNNKIYLPGIIHSKELMPPVLMMPSVFFYNWRYTIIHHDHNFIYPQLDDLCYVSGSPGHYWVNKVGEFGKGPTISDEDAIKIPKYSLSHPDDFEILVENELRKKGLLR</sequence>